<dbReference type="GO" id="GO:0016020">
    <property type="term" value="C:membrane"/>
    <property type="evidence" value="ECO:0007669"/>
    <property type="project" value="UniProtKB-SubCell"/>
</dbReference>
<feature type="domain" description="Peptidase S26" evidence="7">
    <location>
        <begin position="64"/>
        <end position="299"/>
    </location>
</feature>
<evidence type="ECO:0000256" key="6">
    <source>
        <dbReference type="RuleBase" id="RU362042"/>
    </source>
</evidence>
<dbReference type="InterPro" id="IPR000223">
    <property type="entry name" value="Pept_S26A_signal_pept_1"/>
</dbReference>
<dbReference type="PANTHER" id="PTHR43390:SF1">
    <property type="entry name" value="CHLOROPLAST PROCESSING PEPTIDASE"/>
    <property type="match status" value="1"/>
</dbReference>
<proteinExistence type="inferred from homology"/>
<dbReference type="PANTHER" id="PTHR43390">
    <property type="entry name" value="SIGNAL PEPTIDASE I"/>
    <property type="match status" value="1"/>
</dbReference>
<dbReference type="EMBL" id="LS483487">
    <property type="protein sequence ID" value="SQJ17155.1"/>
    <property type="molecule type" value="Genomic_DNA"/>
</dbReference>
<dbReference type="Pfam" id="PF10502">
    <property type="entry name" value="Peptidase_S26"/>
    <property type="match status" value="1"/>
</dbReference>
<evidence type="ECO:0000256" key="2">
    <source>
        <dbReference type="ARBA" id="ARBA00009370"/>
    </source>
</evidence>
<evidence type="ECO:0000259" key="7">
    <source>
        <dbReference type="Pfam" id="PF10502"/>
    </source>
</evidence>
<dbReference type="InterPro" id="IPR036286">
    <property type="entry name" value="LexA/Signal_pep-like_sf"/>
</dbReference>
<sequence>MEKSKIILNGIFYVILTAIFVYIFVKEKALTDTIKIYRDKFADKVIMVLNIKGKVLSKGIRSTINLVETIGTALILVLIIQKFYLGNFLVPTGSMIPTIMPKDRLFGNMLIYKFRKPKREEIIVFKEPIQNKVLYTKRVMGLPGETVNIKNNHLYVNGEEITTREYTNIGEIGNEKWIVPKKGDTVEIIPGKDYSKLFRENMINVGEVQKYLVDNPGAVGEILPDLEFRVNGEKTGMLLDLIHDSKYVNRILKGENVALISEKDYYLALGDNTNGSYDSRMWGFVSEDRIKGEAFVRFWPLNRIKLLK</sequence>
<reference evidence="8 9" key="1">
    <citation type="submission" date="2018-06" db="EMBL/GenBank/DDBJ databases">
        <authorList>
            <consortium name="Pathogen Informatics"/>
            <person name="Doyle S."/>
        </authorList>
    </citation>
    <scope>NUCLEOTIDE SEQUENCE [LARGE SCALE GENOMIC DNA]</scope>
    <source>
        <strain evidence="8 9">NCTC12112</strain>
    </source>
</reference>
<dbReference type="InterPro" id="IPR019757">
    <property type="entry name" value="Pept_S26A_signal_pept_1_Lys-AS"/>
</dbReference>
<dbReference type="PRINTS" id="PR00727">
    <property type="entry name" value="LEADERPTASE"/>
</dbReference>
<keyword evidence="6" id="KW-0645">Protease</keyword>
<comment type="similarity">
    <text evidence="2 6">Belongs to the peptidase S26 family.</text>
</comment>
<dbReference type="CDD" id="cd06530">
    <property type="entry name" value="S26_SPase_I"/>
    <property type="match status" value="1"/>
</dbReference>
<evidence type="ECO:0000256" key="5">
    <source>
        <dbReference type="PIRSR" id="PIRSR600223-1"/>
    </source>
</evidence>
<dbReference type="GO" id="GO:0006465">
    <property type="term" value="P:signal peptide processing"/>
    <property type="evidence" value="ECO:0007669"/>
    <property type="project" value="InterPro"/>
</dbReference>
<keyword evidence="4 6" id="KW-0378">Hydrolase</keyword>
<dbReference type="Gene3D" id="2.10.109.10">
    <property type="entry name" value="Umud Fragment, subunit A"/>
    <property type="match status" value="2"/>
</dbReference>
<dbReference type="AlphaFoldDB" id="A0AAX1TR04"/>
<feature type="active site" evidence="5">
    <location>
        <position position="137"/>
    </location>
</feature>
<comment type="subcellular location">
    <subcellularLocation>
        <location evidence="6">Membrane</location>
        <topology evidence="6">Single-pass type II membrane protein</topology>
    </subcellularLocation>
</comment>
<keyword evidence="6" id="KW-0812">Transmembrane</keyword>
<dbReference type="SUPFAM" id="SSF51306">
    <property type="entry name" value="LexA/Signal peptidase"/>
    <property type="match status" value="1"/>
</dbReference>
<name>A0AAX1TR04_9FUSO</name>
<dbReference type="PROSITE" id="PS00760">
    <property type="entry name" value="SPASE_I_2"/>
    <property type="match status" value="1"/>
</dbReference>
<keyword evidence="6" id="KW-1133">Transmembrane helix</keyword>
<feature type="active site" evidence="5">
    <location>
        <position position="94"/>
    </location>
</feature>
<feature type="transmembrane region" description="Helical" evidence="6">
    <location>
        <begin position="64"/>
        <end position="85"/>
    </location>
</feature>
<dbReference type="GO" id="GO:0009003">
    <property type="term" value="F:signal peptidase activity"/>
    <property type="evidence" value="ECO:0007669"/>
    <property type="project" value="UniProtKB-EC"/>
</dbReference>
<dbReference type="InterPro" id="IPR019533">
    <property type="entry name" value="Peptidase_S26"/>
</dbReference>
<comment type="caution">
    <text evidence="6">Lacks conserved residue(s) required for the propagation of feature annotation.</text>
</comment>
<dbReference type="KEGG" id="ful:C4N20_06975"/>
<dbReference type="NCBIfam" id="TIGR02227">
    <property type="entry name" value="sigpep_I_bact"/>
    <property type="match status" value="1"/>
</dbReference>
<organism evidence="8 9">
    <name type="scientific">Fusobacterium ulcerans</name>
    <dbReference type="NCBI Taxonomy" id="861"/>
    <lineage>
        <taxon>Bacteria</taxon>
        <taxon>Fusobacteriati</taxon>
        <taxon>Fusobacteriota</taxon>
        <taxon>Fusobacteriia</taxon>
        <taxon>Fusobacteriales</taxon>
        <taxon>Fusobacteriaceae</taxon>
        <taxon>Fusobacterium</taxon>
    </lineage>
</organism>
<dbReference type="GO" id="GO:0004252">
    <property type="term" value="F:serine-type endopeptidase activity"/>
    <property type="evidence" value="ECO:0007669"/>
    <property type="project" value="InterPro"/>
</dbReference>
<evidence type="ECO:0000313" key="8">
    <source>
        <dbReference type="EMBL" id="SQJ17155.1"/>
    </source>
</evidence>
<dbReference type="RefSeq" id="WP_005982502.1">
    <property type="nucleotide sequence ID" value="NZ_BAABXY010000001.1"/>
</dbReference>
<dbReference type="EC" id="3.4.21.89" evidence="3 6"/>
<dbReference type="Proteomes" id="UP000249008">
    <property type="component" value="Chromosome 1"/>
</dbReference>
<protein>
    <recommendedName>
        <fullName evidence="3 6">Signal peptidase I</fullName>
        <ecNumber evidence="3 6">3.4.21.89</ecNumber>
    </recommendedName>
</protein>
<dbReference type="GeneID" id="78454545"/>
<gene>
    <name evidence="8" type="primary">lepB</name>
    <name evidence="8" type="ORF">NCTC12112_03287</name>
</gene>
<keyword evidence="6" id="KW-0472">Membrane</keyword>
<comment type="catalytic activity">
    <reaction evidence="1 6">
        <text>Cleavage of hydrophobic, N-terminal signal or leader sequences from secreted and periplasmic proteins.</text>
        <dbReference type="EC" id="3.4.21.89"/>
    </reaction>
</comment>
<feature type="transmembrane region" description="Helical" evidence="6">
    <location>
        <begin position="6"/>
        <end position="25"/>
    </location>
</feature>
<evidence type="ECO:0000256" key="3">
    <source>
        <dbReference type="ARBA" id="ARBA00013208"/>
    </source>
</evidence>
<evidence type="ECO:0000256" key="1">
    <source>
        <dbReference type="ARBA" id="ARBA00000677"/>
    </source>
</evidence>
<evidence type="ECO:0000256" key="4">
    <source>
        <dbReference type="ARBA" id="ARBA00022801"/>
    </source>
</evidence>
<accession>A0AAX1TR04</accession>
<evidence type="ECO:0000313" key="9">
    <source>
        <dbReference type="Proteomes" id="UP000249008"/>
    </source>
</evidence>